<gene>
    <name evidence="2" type="ORF">EG850_11190</name>
</gene>
<evidence type="ECO:0000256" key="1">
    <source>
        <dbReference type="SAM" id="MobiDB-lite"/>
    </source>
</evidence>
<protein>
    <submittedName>
        <fullName evidence="2">Uncharacterized protein</fullName>
    </submittedName>
</protein>
<proteinExistence type="predicted"/>
<feature type="compositionally biased region" description="Basic and acidic residues" evidence="1">
    <location>
        <begin position="152"/>
        <end position="162"/>
    </location>
</feature>
<comment type="caution">
    <text evidence="2">The sequence shown here is derived from an EMBL/GenBank/DDBJ whole genome shotgun (WGS) entry which is preliminary data.</text>
</comment>
<feature type="compositionally biased region" description="Basic and acidic residues" evidence="1">
    <location>
        <begin position="133"/>
        <end position="143"/>
    </location>
</feature>
<dbReference type="AlphaFoldDB" id="A0A3P3VZ35"/>
<dbReference type="RefSeq" id="WP_124973504.1">
    <property type="nucleotide sequence ID" value="NZ_RQVS01000014.1"/>
</dbReference>
<name>A0A3P3VZ35_9MICO</name>
<accession>A0A3P3VZ35</accession>
<dbReference type="EMBL" id="RQVS01000014">
    <property type="protein sequence ID" value="RRJ85943.1"/>
    <property type="molecule type" value="Genomic_DNA"/>
</dbReference>
<evidence type="ECO:0000313" key="2">
    <source>
        <dbReference type="EMBL" id="RRJ85943.1"/>
    </source>
</evidence>
<keyword evidence="3" id="KW-1185">Reference proteome</keyword>
<sequence>MARTEYTDFETFVLARTDLTSVEAIGQAAGVSRSTYYRHRLPRLPIHLVVAALETLDLPMLEGLIAAGWIDQAEVNHLATPAQLELLPDSKLLGHLLHRATLREEAALENVTDLDQMRTARTARNEPVTAPKDLLDDFDHEEQSAATKRGVHSVEDIYHEEP</sequence>
<evidence type="ECO:0000313" key="3">
    <source>
        <dbReference type="Proteomes" id="UP000274391"/>
    </source>
</evidence>
<organism evidence="2 3">
    <name type="scientific">Gulosibacter macacae</name>
    <dbReference type="NCBI Taxonomy" id="2488791"/>
    <lineage>
        <taxon>Bacteria</taxon>
        <taxon>Bacillati</taxon>
        <taxon>Actinomycetota</taxon>
        <taxon>Actinomycetes</taxon>
        <taxon>Micrococcales</taxon>
        <taxon>Microbacteriaceae</taxon>
        <taxon>Gulosibacter</taxon>
    </lineage>
</organism>
<dbReference type="OrthoDB" id="3235020at2"/>
<feature type="region of interest" description="Disordered" evidence="1">
    <location>
        <begin position="119"/>
        <end position="162"/>
    </location>
</feature>
<dbReference type="Proteomes" id="UP000274391">
    <property type="component" value="Unassembled WGS sequence"/>
</dbReference>
<reference evidence="2 3" key="1">
    <citation type="submission" date="2018-11" db="EMBL/GenBank/DDBJ databases">
        <title>YIM 102482-1 draft genome.</title>
        <authorList>
            <person name="Li G."/>
            <person name="Jiang Y."/>
        </authorList>
    </citation>
    <scope>NUCLEOTIDE SEQUENCE [LARGE SCALE GENOMIC DNA]</scope>
    <source>
        <strain evidence="2 3">YIM 102482-1</strain>
    </source>
</reference>